<gene>
    <name evidence="1" type="ORF">A2945_01665</name>
</gene>
<name>A0A1G2CIR9_9BACT</name>
<evidence type="ECO:0000313" key="2">
    <source>
        <dbReference type="Proteomes" id="UP000178880"/>
    </source>
</evidence>
<accession>A0A1G2CIR9</accession>
<comment type="caution">
    <text evidence="1">The sequence shown here is derived from an EMBL/GenBank/DDBJ whole genome shotgun (WGS) entry which is preliminary data.</text>
</comment>
<proteinExistence type="predicted"/>
<reference evidence="1 2" key="1">
    <citation type="journal article" date="2016" name="Nat. Commun.">
        <title>Thousands of microbial genomes shed light on interconnected biogeochemical processes in an aquifer system.</title>
        <authorList>
            <person name="Anantharaman K."/>
            <person name="Brown C.T."/>
            <person name="Hug L.A."/>
            <person name="Sharon I."/>
            <person name="Castelle C.J."/>
            <person name="Probst A.J."/>
            <person name="Thomas B.C."/>
            <person name="Singh A."/>
            <person name="Wilkins M.J."/>
            <person name="Karaoz U."/>
            <person name="Brodie E.L."/>
            <person name="Williams K.H."/>
            <person name="Hubbard S.S."/>
            <person name="Banfield J.F."/>
        </authorList>
    </citation>
    <scope>NUCLEOTIDE SEQUENCE [LARGE SCALE GENOMIC DNA]</scope>
</reference>
<dbReference type="Proteomes" id="UP000178880">
    <property type="component" value="Unassembled WGS sequence"/>
</dbReference>
<dbReference type="EMBL" id="MHLA01000003">
    <property type="protein sequence ID" value="OGZ00308.1"/>
    <property type="molecule type" value="Genomic_DNA"/>
</dbReference>
<sequence length="268" mass="30497">MLFFLCVGVRLQAQANAPQGAFPAGMFQGDFRKYVGGNPNSQVYSWEGLIGADIALYRKGKHTVYTDVYSQTIGARTLHSRINLAGTSYRFGLRYEYALNSIVHIELGAEHLSSHRAEDLRIVQNRLQRPFPEVDTGDLNIIFWGADLRFDALPFEPRATVRIQPMSFSGLRFHRGLSGYDRPLYLATEVVLWKGHEKRIVIATKHEVGWHHFHDYAARLELFAKDQREGRFQLFIGGSPGEGIYVSINDGWRRDGLYTGFRIVFGGR</sequence>
<dbReference type="AlphaFoldDB" id="A0A1G2CIR9"/>
<evidence type="ECO:0000313" key="1">
    <source>
        <dbReference type="EMBL" id="OGZ00308.1"/>
    </source>
</evidence>
<protein>
    <submittedName>
        <fullName evidence="1">Uncharacterized protein</fullName>
    </submittedName>
</protein>
<organism evidence="1 2">
    <name type="scientific">Candidatus Liptonbacteria bacterium RIFCSPLOWO2_01_FULL_52_25</name>
    <dbReference type="NCBI Taxonomy" id="1798650"/>
    <lineage>
        <taxon>Bacteria</taxon>
        <taxon>Candidatus Liptoniibacteriota</taxon>
    </lineage>
</organism>